<accession>A0A4R6DXP7</accession>
<dbReference type="SUPFAM" id="SSF53335">
    <property type="entry name" value="S-adenosyl-L-methionine-dependent methyltransferases"/>
    <property type="match status" value="1"/>
</dbReference>
<keyword evidence="6" id="KW-0238">DNA-binding</keyword>
<gene>
    <name evidence="9" type="ORF">C7389_111123</name>
</gene>
<keyword evidence="4" id="KW-0949">S-adenosyl-L-methionine</keyword>
<keyword evidence="10" id="KW-1185">Reference proteome</keyword>
<evidence type="ECO:0000256" key="6">
    <source>
        <dbReference type="ARBA" id="ARBA00023125"/>
    </source>
</evidence>
<sequence>MNDRLAAVRDVAGLGQVFTPDAVVQAMLALRRRHGRVLEPSCGDGAFFRHLPGAVGIEFDARHCPPGAQAMDFFAYPDSERFDTIIGNPPYVRCQDIPAPTRERILRGGSKVDFDRRANLYLFFIEKCLRHLAPGGELIFITPRDFLKATSAVKLNRLLYASGSITDAIELGDARVFDGAVPNCLIWRFEKDRRTRELRHAELGSGDRLGPALAAPAWETRYFVESGGHLMFARGDYPLRLAQIGFVKVGAVSGADDLYADPALGASRPFVCSSTVRDGQTRAMLLPETDAPAPVALLPHKERLLARKVARFDESNWWQWGRLHFRSERPRVYVNGKTRAPRPFFVHECPDYDGAVLAVFPRREEVAPAELAAALNAVPWADLGYVCDGRFLFTQRSLEHAPLPAEFARFLPDEAAEAGGGTQMVSAAGPGALAVAKA</sequence>
<dbReference type="AlphaFoldDB" id="A0A4R6DXP7"/>
<feature type="domain" description="Type II methyltransferase M.TaqI-like" evidence="8">
    <location>
        <begin position="72"/>
        <end position="177"/>
    </location>
</feature>
<evidence type="ECO:0000256" key="1">
    <source>
        <dbReference type="ARBA" id="ARBA00011900"/>
    </source>
</evidence>
<dbReference type="PANTHER" id="PTHR33841">
    <property type="entry name" value="DNA METHYLTRANSFERASE YEEA-RELATED"/>
    <property type="match status" value="1"/>
</dbReference>
<proteinExistence type="predicted"/>
<dbReference type="EC" id="2.1.1.72" evidence="1"/>
<reference evidence="9 10" key="1">
    <citation type="submission" date="2019-03" db="EMBL/GenBank/DDBJ databases">
        <title>Genomic Encyclopedia of Type Strains, Phase IV (KMG-IV): sequencing the most valuable type-strain genomes for metagenomic binning, comparative biology and taxonomic classification.</title>
        <authorList>
            <person name="Goeker M."/>
        </authorList>
    </citation>
    <scope>NUCLEOTIDE SEQUENCE [LARGE SCALE GENOMIC DNA]</scope>
    <source>
        <strain evidence="9 10">DSM 12121</strain>
    </source>
</reference>
<evidence type="ECO:0000313" key="9">
    <source>
        <dbReference type="EMBL" id="TDN49644.1"/>
    </source>
</evidence>
<evidence type="ECO:0000256" key="7">
    <source>
        <dbReference type="ARBA" id="ARBA00047942"/>
    </source>
</evidence>
<dbReference type="GO" id="GO:0009007">
    <property type="term" value="F:site-specific DNA-methyltransferase (adenine-specific) activity"/>
    <property type="evidence" value="ECO:0007669"/>
    <property type="project" value="UniProtKB-EC"/>
</dbReference>
<keyword evidence="2 9" id="KW-0489">Methyltransferase</keyword>
<dbReference type="PANTHER" id="PTHR33841:SF6">
    <property type="entry name" value="TYPE II METHYLTRANSFERASE M.HINDII"/>
    <property type="match status" value="1"/>
</dbReference>
<dbReference type="GO" id="GO:0032259">
    <property type="term" value="P:methylation"/>
    <property type="evidence" value="ECO:0007669"/>
    <property type="project" value="UniProtKB-KW"/>
</dbReference>
<dbReference type="GO" id="GO:0003677">
    <property type="term" value="F:DNA binding"/>
    <property type="evidence" value="ECO:0007669"/>
    <property type="project" value="UniProtKB-KW"/>
</dbReference>
<dbReference type="PRINTS" id="PR00507">
    <property type="entry name" value="N12N6MTFRASE"/>
</dbReference>
<dbReference type="Pfam" id="PF07669">
    <property type="entry name" value="Eco57I"/>
    <property type="match status" value="1"/>
</dbReference>
<evidence type="ECO:0000313" key="10">
    <source>
        <dbReference type="Proteomes" id="UP000295129"/>
    </source>
</evidence>
<evidence type="ECO:0000256" key="5">
    <source>
        <dbReference type="ARBA" id="ARBA00022747"/>
    </source>
</evidence>
<dbReference type="InterPro" id="IPR029063">
    <property type="entry name" value="SAM-dependent_MTases_sf"/>
</dbReference>
<dbReference type="Gene3D" id="3.40.50.150">
    <property type="entry name" value="Vaccinia Virus protein VP39"/>
    <property type="match status" value="1"/>
</dbReference>
<keyword evidence="5" id="KW-0680">Restriction system</keyword>
<evidence type="ECO:0000256" key="4">
    <source>
        <dbReference type="ARBA" id="ARBA00022691"/>
    </source>
</evidence>
<dbReference type="Proteomes" id="UP000295129">
    <property type="component" value="Unassembled WGS sequence"/>
</dbReference>
<comment type="caution">
    <text evidence="9">The sequence shown here is derived from an EMBL/GenBank/DDBJ whole genome shotgun (WGS) entry which is preliminary data.</text>
</comment>
<protein>
    <recommendedName>
        <fullName evidence="1">site-specific DNA-methyltransferase (adenine-specific)</fullName>
        <ecNumber evidence="1">2.1.1.72</ecNumber>
    </recommendedName>
</protein>
<dbReference type="PROSITE" id="PS00092">
    <property type="entry name" value="N6_MTASE"/>
    <property type="match status" value="1"/>
</dbReference>
<dbReference type="RefSeq" id="WP_133592460.1">
    <property type="nucleotide sequence ID" value="NZ_SNVV01000011.1"/>
</dbReference>
<evidence type="ECO:0000256" key="2">
    <source>
        <dbReference type="ARBA" id="ARBA00022603"/>
    </source>
</evidence>
<dbReference type="OrthoDB" id="32195at2"/>
<evidence type="ECO:0000256" key="3">
    <source>
        <dbReference type="ARBA" id="ARBA00022679"/>
    </source>
</evidence>
<dbReference type="GO" id="GO:0009307">
    <property type="term" value="P:DNA restriction-modification system"/>
    <property type="evidence" value="ECO:0007669"/>
    <property type="project" value="UniProtKB-KW"/>
</dbReference>
<dbReference type="InterPro" id="IPR011639">
    <property type="entry name" value="MethylTrfase_TaqI-like_dom"/>
</dbReference>
<evidence type="ECO:0000259" key="8">
    <source>
        <dbReference type="Pfam" id="PF07669"/>
    </source>
</evidence>
<name>A0A4R6DXP7_9RHOO</name>
<dbReference type="InterPro" id="IPR050953">
    <property type="entry name" value="N4_N6_ade-DNA_methylase"/>
</dbReference>
<comment type="catalytic activity">
    <reaction evidence="7">
        <text>a 2'-deoxyadenosine in DNA + S-adenosyl-L-methionine = an N(6)-methyl-2'-deoxyadenosine in DNA + S-adenosyl-L-homocysteine + H(+)</text>
        <dbReference type="Rhea" id="RHEA:15197"/>
        <dbReference type="Rhea" id="RHEA-COMP:12418"/>
        <dbReference type="Rhea" id="RHEA-COMP:12419"/>
        <dbReference type="ChEBI" id="CHEBI:15378"/>
        <dbReference type="ChEBI" id="CHEBI:57856"/>
        <dbReference type="ChEBI" id="CHEBI:59789"/>
        <dbReference type="ChEBI" id="CHEBI:90615"/>
        <dbReference type="ChEBI" id="CHEBI:90616"/>
        <dbReference type="EC" id="2.1.1.72"/>
    </reaction>
</comment>
<dbReference type="EMBL" id="SNVV01000011">
    <property type="protein sequence ID" value="TDN49644.1"/>
    <property type="molecule type" value="Genomic_DNA"/>
</dbReference>
<organism evidence="9 10">
    <name type="scientific">Azoarcus indigens</name>
    <dbReference type="NCBI Taxonomy" id="29545"/>
    <lineage>
        <taxon>Bacteria</taxon>
        <taxon>Pseudomonadati</taxon>
        <taxon>Pseudomonadota</taxon>
        <taxon>Betaproteobacteria</taxon>
        <taxon>Rhodocyclales</taxon>
        <taxon>Zoogloeaceae</taxon>
        <taxon>Azoarcus</taxon>
    </lineage>
</organism>
<keyword evidence="3 9" id="KW-0808">Transferase</keyword>
<dbReference type="InterPro" id="IPR002052">
    <property type="entry name" value="DNA_methylase_N6_adenine_CS"/>
</dbReference>